<dbReference type="InterPro" id="IPR001647">
    <property type="entry name" value="HTH_TetR"/>
</dbReference>
<dbReference type="PANTHER" id="PTHR47506">
    <property type="entry name" value="TRANSCRIPTIONAL REGULATORY PROTEIN"/>
    <property type="match status" value="1"/>
</dbReference>
<evidence type="ECO:0000256" key="5">
    <source>
        <dbReference type="PROSITE-ProRule" id="PRU00335"/>
    </source>
</evidence>
<evidence type="ECO:0000259" key="6">
    <source>
        <dbReference type="PROSITE" id="PS50977"/>
    </source>
</evidence>
<feature type="DNA-binding region" description="H-T-H motif" evidence="5">
    <location>
        <begin position="34"/>
        <end position="53"/>
    </location>
</feature>
<evidence type="ECO:0000313" key="7">
    <source>
        <dbReference type="EMBL" id="MDQ0167742.1"/>
    </source>
</evidence>
<dbReference type="Pfam" id="PF13977">
    <property type="entry name" value="TetR_C_6"/>
    <property type="match status" value="1"/>
</dbReference>
<dbReference type="EMBL" id="JAUSTY010000019">
    <property type="protein sequence ID" value="MDQ0167742.1"/>
    <property type="molecule type" value="Genomic_DNA"/>
</dbReference>
<accession>A0ABT9W3D6</accession>
<protein>
    <submittedName>
        <fullName evidence="7">AcrR family transcriptional regulator</fullName>
    </submittedName>
</protein>
<keyword evidence="4" id="KW-0804">Transcription</keyword>
<dbReference type="RefSeq" id="WP_307396905.1">
    <property type="nucleotide sequence ID" value="NZ_BAAADK010000006.1"/>
</dbReference>
<dbReference type="SUPFAM" id="SSF48498">
    <property type="entry name" value="Tetracyclin repressor-like, C-terminal domain"/>
    <property type="match status" value="1"/>
</dbReference>
<reference evidence="7 8" key="1">
    <citation type="submission" date="2023-07" db="EMBL/GenBank/DDBJ databases">
        <title>Genomic Encyclopedia of Type Strains, Phase IV (KMG-IV): sequencing the most valuable type-strain genomes for metagenomic binning, comparative biology and taxonomic classification.</title>
        <authorList>
            <person name="Goeker M."/>
        </authorList>
    </citation>
    <scope>NUCLEOTIDE SEQUENCE [LARGE SCALE GENOMIC DNA]</scope>
    <source>
        <strain evidence="7 8">DSM 12751</strain>
    </source>
</reference>
<dbReference type="InterPro" id="IPR039538">
    <property type="entry name" value="BetI_C"/>
</dbReference>
<name>A0ABT9W3D6_9BACI</name>
<dbReference type="Gene3D" id="1.10.10.60">
    <property type="entry name" value="Homeodomain-like"/>
    <property type="match status" value="1"/>
</dbReference>
<dbReference type="SUPFAM" id="SSF46689">
    <property type="entry name" value="Homeodomain-like"/>
    <property type="match status" value="1"/>
</dbReference>
<organism evidence="7 8">
    <name type="scientific">Caldalkalibacillus horti</name>
    <dbReference type="NCBI Taxonomy" id="77523"/>
    <lineage>
        <taxon>Bacteria</taxon>
        <taxon>Bacillati</taxon>
        <taxon>Bacillota</taxon>
        <taxon>Bacilli</taxon>
        <taxon>Bacillales</taxon>
        <taxon>Bacillaceae</taxon>
        <taxon>Caldalkalibacillus</taxon>
    </lineage>
</organism>
<dbReference type="PANTHER" id="PTHR47506:SF6">
    <property type="entry name" value="HTH-TYPE TRANSCRIPTIONAL REPRESSOR NEMR"/>
    <property type="match status" value="1"/>
</dbReference>
<keyword evidence="3 5" id="KW-0238">DNA-binding</keyword>
<dbReference type="Gene3D" id="1.10.357.10">
    <property type="entry name" value="Tetracycline Repressor, domain 2"/>
    <property type="match status" value="1"/>
</dbReference>
<dbReference type="PROSITE" id="PS50977">
    <property type="entry name" value="HTH_TETR_2"/>
    <property type="match status" value="1"/>
</dbReference>
<dbReference type="InterPro" id="IPR036271">
    <property type="entry name" value="Tet_transcr_reg_TetR-rel_C_sf"/>
</dbReference>
<feature type="domain" description="HTH tetR-type" evidence="6">
    <location>
        <begin position="11"/>
        <end position="71"/>
    </location>
</feature>
<evidence type="ECO:0000256" key="4">
    <source>
        <dbReference type="ARBA" id="ARBA00023163"/>
    </source>
</evidence>
<gene>
    <name evidence="7" type="ORF">J2S11_003669</name>
</gene>
<evidence type="ECO:0000256" key="3">
    <source>
        <dbReference type="ARBA" id="ARBA00023125"/>
    </source>
</evidence>
<keyword evidence="2" id="KW-0805">Transcription regulation</keyword>
<dbReference type="InterPro" id="IPR009057">
    <property type="entry name" value="Homeodomain-like_sf"/>
</dbReference>
<dbReference type="PRINTS" id="PR00455">
    <property type="entry name" value="HTHTETR"/>
</dbReference>
<evidence type="ECO:0000256" key="1">
    <source>
        <dbReference type="ARBA" id="ARBA00022491"/>
    </source>
</evidence>
<dbReference type="Pfam" id="PF00440">
    <property type="entry name" value="TetR_N"/>
    <property type="match status" value="1"/>
</dbReference>
<evidence type="ECO:0000256" key="2">
    <source>
        <dbReference type="ARBA" id="ARBA00023015"/>
    </source>
</evidence>
<evidence type="ECO:0000313" key="8">
    <source>
        <dbReference type="Proteomes" id="UP001235840"/>
    </source>
</evidence>
<comment type="caution">
    <text evidence="7">The sequence shown here is derived from an EMBL/GenBank/DDBJ whole genome shotgun (WGS) entry which is preliminary data.</text>
</comment>
<proteinExistence type="predicted"/>
<dbReference type="Proteomes" id="UP001235840">
    <property type="component" value="Unassembled WGS sequence"/>
</dbReference>
<keyword evidence="8" id="KW-1185">Reference proteome</keyword>
<sequence length="202" mass="23405">MPPIVSEEYKEKKKEQILTSALACFAQKGFTAATIDDIVAHSGISKGSIYNYYKSKDDIYIDLLNTNTSHYMEQITEQFSKLHSAIDKITFLFDHYINVDPQDEQRLGYVSVFYEFIFHSTRDEDIHALVTKRKNHLLKLMKDIIEQGQQAGEVKKELDPELYAYKFWIMIDGVSIQSVFADSPYHNVLAMLKQTYLEEIKG</sequence>
<keyword evidence="1" id="KW-0678">Repressor</keyword>